<comment type="caution">
    <text evidence="1">The sequence shown here is derived from an EMBL/GenBank/DDBJ whole genome shotgun (WGS) entry which is preliminary data.</text>
</comment>
<dbReference type="EMBL" id="LJOW01000049">
    <property type="protein sequence ID" value="OBQ43579.1"/>
    <property type="molecule type" value="Genomic_DNA"/>
</dbReference>
<name>A0A1B7X2K5_APHFL</name>
<accession>A0A1B7X2K5</accession>
<sequence length="81" mass="8955">MSSPVIPVKNLFNFSAVPSDYLLACTSDSCFHRGNFNKIVEQFKSIAPQESDVITVNTILFVSPAIAKMINENPELAPQRI</sequence>
<gene>
    <name evidence="1" type="ORF">AN484_11605</name>
</gene>
<evidence type="ECO:0000313" key="2">
    <source>
        <dbReference type="Proteomes" id="UP000092093"/>
    </source>
</evidence>
<dbReference type="AlphaFoldDB" id="A0A1B7X2K5"/>
<evidence type="ECO:0000313" key="1">
    <source>
        <dbReference type="EMBL" id="OBQ43579.1"/>
    </source>
</evidence>
<protein>
    <submittedName>
        <fullName evidence="1">Uncharacterized protein</fullName>
    </submittedName>
</protein>
<organism evidence="1 2">
    <name type="scientific">Aphanizomenon flos-aquae WA102</name>
    <dbReference type="NCBI Taxonomy" id="1710896"/>
    <lineage>
        <taxon>Bacteria</taxon>
        <taxon>Bacillati</taxon>
        <taxon>Cyanobacteriota</taxon>
        <taxon>Cyanophyceae</taxon>
        <taxon>Nostocales</taxon>
        <taxon>Aphanizomenonaceae</taxon>
        <taxon>Aphanizomenon</taxon>
    </lineage>
</organism>
<reference evidence="1 2" key="1">
    <citation type="submission" date="2015-09" db="EMBL/GenBank/DDBJ databases">
        <title>Aphanizomenon flos-aquae WA102.</title>
        <authorList>
            <person name="Driscoll C."/>
        </authorList>
    </citation>
    <scope>NUCLEOTIDE SEQUENCE [LARGE SCALE GENOMIC DNA]</scope>
    <source>
        <strain evidence="1">WA102</strain>
    </source>
</reference>
<proteinExistence type="predicted"/>
<dbReference type="Proteomes" id="UP000092093">
    <property type="component" value="Unassembled WGS sequence"/>
</dbReference>